<dbReference type="AlphaFoldDB" id="A0A540MNT5"/>
<accession>A0A540MNT5</accession>
<sequence length="72" mass="8063">MPLQLSPPVGRLGPQKSKHRDAPVTALQKKWGLDVSEQNLEIGCRPTFLVPLNTKRKLGIRLACFSQPWRAS</sequence>
<evidence type="ECO:0000313" key="3">
    <source>
        <dbReference type="Proteomes" id="UP000315295"/>
    </source>
</evidence>
<dbReference type="EMBL" id="VIEB01000213">
    <property type="protein sequence ID" value="TQE00444.1"/>
    <property type="molecule type" value="Genomic_DNA"/>
</dbReference>
<proteinExistence type="predicted"/>
<evidence type="ECO:0000256" key="1">
    <source>
        <dbReference type="SAM" id="MobiDB-lite"/>
    </source>
</evidence>
<reference evidence="2 3" key="1">
    <citation type="journal article" date="2019" name="G3 (Bethesda)">
        <title>Sequencing of a Wild Apple (Malus baccata) Genome Unravels the Differences Between Cultivated and Wild Apple Species Regarding Disease Resistance and Cold Tolerance.</title>
        <authorList>
            <person name="Chen X."/>
        </authorList>
    </citation>
    <scope>NUCLEOTIDE SEQUENCE [LARGE SCALE GENOMIC DNA]</scope>
    <source>
        <strain evidence="3">cv. Shandingzi</strain>
        <tissue evidence="2">Leaves</tissue>
    </source>
</reference>
<dbReference type="Proteomes" id="UP000315295">
    <property type="component" value="Unassembled WGS sequence"/>
</dbReference>
<evidence type="ECO:0000313" key="2">
    <source>
        <dbReference type="EMBL" id="TQE00444.1"/>
    </source>
</evidence>
<gene>
    <name evidence="2" type="ORF">C1H46_013952</name>
</gene>
<feature type="region of interest" description="Disordered" evidence="1">
    <location>
        <begin position="1"/>
        <end position="21"/>
    </location>
</feature>
<name>A0A540MNT5_MALBA</name>
<keyword evidence="3" id="KW-1185">Reference proteome</keyword>
<comment type="caution">
    <text evidence="2">The sequence shown here is derived from an EMBL/GenBank/DDBJ whole genome shotgun (WGS) entry which is preliminary data.</text>
</comment>
<organism evidence="2 3">
    <name type="scientific">Malus baccata</name>
    <name type="common">Siberian crab apple</name>
    <name type="synonym">Pyrus baccata</name>
    <dbReference type="NCBI Taxonomy" id="106549"/>
    <lineage>
        <taxon>Eukaryota</taxon>
        <taxon>Viridiplantae</taxon>
        <taxon>Streptophyta</taxon>
        <taxon>Embryophyta</taxon>
        <taxon>Tracheophyta</taxon>
        <taxon>Spermatophyta</taxon>
        <taxon>Magnoliopsida</taxon>
        <taxon>eudicotyledons</taxon>
        <taxon>Gunneridae</taxon>
        <taxon>Pentapetalae</taxon>
        <taxon>rosids</taxon>
        <taxon>fabids</taxon>
        <taxon>Rosales</taxon>
        <taxon>Rosaceae</taxon>
        <taxon>Amygdaloideae</taxon>
        <taxon>Maleae</taxon>
        <taxon>Malus</taxon>
    </lineage>
</organism>
<protein>
    <submittedName>
        <fullName evidence="2">Uncharacterized protein</fullName>
    </submittedName>
</protein>